<dbReference type="Gene3D" id="3.40.190.290">
    <property type="match status" value="1"/>
</dbReference>
<feature type="region of interest" description="Disordered" evidence="1">
    <location>
        <begin position="126"/>
        <end position="148"/>
    </location>
</feature>
<dbReference type="PANTHER" id="PTHR30419">
    <property type="entry name" value="HTH-TYPE TRANSCRIPTIONAL REGULATOR YBHD"/>
    <property type="match status" value="1"/>
</dbReference>
<proteinExistence type="predicted"/>
<feature type="compositionally biased region" description="Low complexity" evidence="1">
    <location>
        <begin position="137"/>
        <end position="148"/>
    </location>
</feature>
<dbReference type="InterPro" id="IPR005119">
    <property type="entry name" value="LysR_subst-bd"/>
</dbReference>
<keyword evidence="4" id="KW-1185">Reference proteome</keyword>
<dbReference type="InterPro" id="IPR050950">
    <property type="entry name" value="HTH-type_LysR_regulators"/>
</dbReference>
<dbReference type="RefSeq" id="WP_381082168.1">
    <property type="nucleotide sequence ID" value="NZ_JBHUDX010000031.1"/>
</dbReference>
<reference evidence="4" key="1">
    <citation type="journal article" date="2019" name="Int. J. Syst. Evol. Microbiol.">
        <title>The Global Catalogue of Microorganisms (GCM) 10K type strain sequencing project: providing services to taxonomists for standard genome sequencing and annotation.</title>
        <authorList>
            <consortium name="The Broad Institute Genomics Platform"/>
            <consortium name="The Broad Institute Genome Sequencing Center for Infectious Disease"/>
            <person name="Wu L."/>
            <person name="Ma J."/>
        </authorList>
    </citation>
    <scope>NUCLEOTIDE SEQUENCE [LARGE SCALE GENOMIC DNA]</scope>
    <source>
        <strain evidence="4">CGMCC 1.12470</strain>
    </source>
</reference>
<evidence type="ECO:0000313" key="3">
    <source>
        <dbReference type="EMBL" id="MFD1659223.1"/>
    </source>
</evidence>
<comment type="caution">
    <text evidence="3">The sequence shown here is derived from an EMBL/GenBank/DDBJ whole genome shotgun (WGS) entry which is preliminary data.</text>
</comment>
<accession>A0ABW4IQP6</accession>
<sequence length="148" mass="15655">MVQLRRAAVADIRQALREGTVDVAVVALDRRQQRGLVPRLLSREDMVPVAAPGRSVTPGTAGGTVGLAAVAELPLVDFPPGWAVRHAVGRAFRAAGVDRTTTFEVNDIVAASEPVRNDLGVCICPCPSPRGSRPRPRTGSTGTRRTGR</sequence>
<gene>
    <name evidence="3" type="ORF">ACFSL4_13670</name>
</gene>
<evidence type="ECO:0000313" key="4">
    <source>
        <dbReference type="Proteomes" id="UP001597261"/>
    </source>
</evidence>
<dbReference type="EMBL" id="JBHUDX010000031">
    <property type="protein sequence ID" value="MFD1659223.1"/>
    <property type="molecule type" value="Genomic_DNA"/>
</dbReference>
<protein>
    <submittedName>
        <fullName evidence="3">LysR substrate-binding domain-containing protein</fullName>
    </submittedName>
</protein>
<name>A0ABW4IQP6_9ACTN</name>
<dbReference type="Proteomes" id="UP001597261">
    <property type="component" value="Unassembled WGS sequence"/>
</dbReference>
<dbReference type="SUPFAM" id="SSF53850">
    <property type="entry name" value="Periplasmic binding protein-like II"/>
    <property type="match status" value="1"/>
</dbReference>
<feature type="domain" description="LysR substrate-binding" evidence="2">
    <location>
        <begin position="2"/>
        <end position="125"/>
    </location>
</feature>
<evidence type="ECO:0000256" key="1">
    <source>
        <dbReference type="SAM" id="MobiDB-lite"/>
    </source>
</evidence>
<evidence type="ECO:0000259" key="2">
    <source>
        <dbReference type="Pfam" id="PF03466"/>
    </source>
</evidence>
<dbReference type="Pfam" id="PF03466">
    <property type="entry name" value="LysR_substrate"/>
    <property type="match status" value="1"/>
</dbReference>
<organism evidence="3 4">
    <name type="scientific">Streptomyces caeni</name>
    <dbReference type="NCBI Taxonomy" id="2307231"/>
    <lineage>
        <taxon>Bacteria</taxon>
        <taxon>Bacillati</taxon>
        <taxon>Actinomycetota</taxon>
        <taxon>Actinomycetes</taxon>
        <taxon>Kitasatosporales</taxon>
        <taxon>Streptomycetaceae</taxon>
        <taxon>Streptomyces</taxon>
    </lineage>
</organism>